<keyword evidence="7" id="KW-0325">Glycoprotein</keyword>
<evidence type="ECO:0000313" key="12">
    <source>
        <dbReference type="EMBL" id="KAF4459331.1"/>
    </source>
</evidence>
<gene>
    <name evidence="12" type="ORF">FALBO_13900</name>
</gene>
<evidence type="ECO:0000256" key="4">
    <source>
        <dbReference type="ARBA" id="ARBA00022692"/>
    </source>
</evidence>
<sequence length="566" mass="63133">MEQEKTSPYNGDSSHSEKKSPDALGQRRASQASEVIHSEAPVWELRQTYTKSGIAGLLSSRYVFLCALFATLGGLLFGYDQGVVSITLVMPQFLEEFPEVSEKASGAGFKKGLMPAVLELGAFLGAMNQSWIADKISRKWSIFVASWVFLLGAALQTGSVNFAMLTVARFVGGIGVGMLAMVAPLYISEIAPPEIRGTLLVLQELCIVTGIVIAFYITYATRHIQSHWSWRLPFLLQMIPAVILAAGIFILPYSPRWLSQQGRDEEDLQTLAKIRQLPATDNRVMREWCEIRAEVAYRKEVTEKKHPKLLQPGLGNAIKLQVSLYADCWKMPIYKRTQVAVGLMFFQQFVGINALIYYSPTLFATMGLDYEMQLTMSGVLNVCQVVACIWSLWGMDRFGRRKLLLGGGVCMFLSHFIISILVGKYSGRWADNTAAGWASVAFLLFFMLTFGATWGPIPWAMPAEIFPSSLRAKGCAFGTMSNWGNNFIIGLITPPMIQNICFGTYVFFCTFCAISLVWVYFLVPETNGRTLEQMDSVFKDKITGEERERRDAIEAVFLREISTGSE</sequence>
<dbReference type="PRINTS" id="PR00171">
    <property type="entry name" value="SUGRTRNSPORT"/>
</dbReference>
<keyword evidence="4 10" id="KW-0812">Transmembrane</keyword>
<dbReference type="InterPro" id="IPR036259">
    <property type="entry name" value="MFS_trans_sf"/>
</dbReference>
<evidence type="ECO:0000256" key="10">
    <source>
        <dbReference type="SAM" id="Phobius"/>
    </source>
</evidence>
<feature type="transmembrane region" description="Helical" evidence="10">
    <location>
        <begin position="234"/>
        <end position="253"/>
    </location>
</feature>
<dbReference type="InterPro" id="IPR020846">
    <property type="entry name" value="MFS_dom"/>
</dbReference>
<feature type="compositionally biased region" description="Polar residues" evidence="9">
    <location>
        <begin position="1"/>
        <end position="13"/>
    </location>
</feature>
<dbReference type="Proteomes" id="UP000554235">
    <property type="component" value="Unassembled WGS sequence"/>
</dbReference>
<evidence type="ECO:0000256" key="7">
    <source>
        <dbReference type="ARBA" id="ARBA00023180"/>
    </source>
</evidence>
<dbReference type="EMBL" id="JAADYS010002196">
    <property type="protein sequence ID" value="KAF4459331.1"/>
    <property type="molecule type" value="Genomic_DNA"/>
</dbReference>
<feature type="transmembrane region" description="Helical" evidence="10">
    <location>
        <begin position="378"/>
        <end position="396"/>
    </location>
</feature>
<evidence type="ECO:0000256" key="3">
    <source>
        <dbReference type="ARBA" id="ARBA00022448"/>
    </source>
</evidence>
<protein>
    <submittedName>
        <fullName evidence="12">Sugar inositol transporter</fullName>
    </submittedName>
</protein>
<dbReference type="InterPro" id="IPR005829">
    <property type="entry name" value="Sugar_transporter_CS"/>
</dbReference>
<keyword evidence="6 10" id="KW-0472">Membrane</keyword>
<dbReference type="GO" id="GO:0005351">
    <property type="term" value="F:carbohydrate:proton symporter activity"/>
    <property type="evidence" value="ECO:0007669"/>
    <property type="project" value="TreeGrafter"/>
</dbReference>
<comment type="caution">
    <text evidence="12">The sequence shown here is derived from an EMBL/GenBank/DDBJ whole genome shotgun (WGS) entry which is preliminary data.</text>
</comment>
<dbReference type="GO" id="GO:0016020">
    <property type="term" value="C:membrane"/>
    <property type="evidence" value="ECO:0007669"/>
    <property type="project" value="UniProtKB-SubCell"/>
</dbReference>
<evidence type="ECO:0000259" key="11">
    <source>
        <dbReference type="PROSITE" id="PS50850"/>
    </source>
</evidence>
<evidence type="ECO:0000256" key="1">
    <source>
        <dbReference type="ARBA" id="ARBA00004141"/>
    </source>
</evidence>
<evidence type="ECO:0000256" key="8">
    <source>
        <dbReference type="RuleBase" id="RU003346"/>
    </source>
</evidence>
<feature type="domain" description="Major facilitator superfamily (MFS) profile" evidence="11">
    <location>
        <begin position="66"/>
        <end position="527"/>
    </location>
</feature>
<keyword evidence="13" id="KW-1185">Reference proteome</keyword>
<dbReference type="NCBIfam" id="TIGR00879">
    <property type="entry name" value="SP"/>
    <property type="match status" value="1"/>
</dbReference>
<dbReference type="SUPFAM" id="SSF103473">
    <property type="entry name" value="MFS general substrate transporter"/>
    <property type="match status" value="1"/>
</dbReference>
<dbReference type="InterPro" id="IPR003663">
    <property type="entry name" value="Sugar/inositol_transpt"/>
</dbReference>
<dbReference type="PROSITE" id="PS00217">
    <property type="entry name" value="SUGAR_TRANSPORT_2"/>
    <property type="match status" value="1"/>
</dbReference>
<evidence type="ECO:0000313" key="13">
    <source>
        <dbReference type="Proteomes" id="UP000554235"/>
    </source>
</evidence>
<reference evidence="12 13" key="1">
    <citation type="submission" date="2020-01" db="EMBL/GenBank/DDBJ databases">
        <title>Identification and distribution of gene clusters putatively required for synthesis of sphingolipid metabolism inhibitors in phylogenetically diverse species of the filamentous fungus Fusarium.</title>
        <authorList>
            <person name="Kim H.-S."/>
            <person name="Busman M."/>
            <person name="Brown D.W."/>
            <person name="Divon H."/>
            <person name="Uhlig S."/>
            <person name="Proctor R.H."/>
        </authorList>
    </citation>
    <scope>NUCLEOTIDE SEQUENCE [LARGE SCALE GENOMIC DNA]</scope>
    <source>
        <strain evidence="12 13">NRRL 20459</strain>
    </source>
</reference>
<feature type="transmembrane region" description="Helical" evidence="10">
    <location>
        <begin position="113"/>
        <end position="133"/>
    </location>
</feature>
<feature type="transmembrane region" description="Helical" evidence="10">
    <location>
        <begin position="503"/>
        <end position="523"/>
    </location>
</feature>
<evidence type="ECO:0000256" key="2">
    <source>
        <dbReference type="ARBA" id="ARBA00010992"/>
    </source>
</evidence>
<evidence type="ECO:0000256" key="5">
    <source>
        <dbReference type="ARBA" id="ARBA00022989"/>
    </source>
</evidence>
<feature type="transmembrane region" description="Helical" evidence="10">
    <location>
        <begin position="403"/>
        <end position="422"/>
    </location>
</feature>
<feature type="transmembrane region" description="Helical" evidence="10">
    <location>
        <begin position="162"/>
        <end position="187"/>
    </location>
</feature>
<evidence type="ECO:0000256" key="9">
    <source>
        <dbReference type="SAM" id="MobiDB-lite"/>
    </source>
</evidence>
<feature type="transmembrane region" description="Helical" evidence="10">
    <location>
        <begin position="199"/>
        <end position="219"/>
    </location>
</feature>
<feature type="region of interest" description="Disordered" evidence="9">
    <location>
        <begin position="1"/>
        <end position="33"/>
    </location>
</feature>
<evidence type="ECO:0000256" key="6">
    <source>
        <dbReference type="ARBA" id="ARBA00023136"/>
    </source>
</evidence>
<comment type="subcellular location">
    <subcellularLocation>
        <location evidence="1">Membrane</location>
        <topology evidence="1">Multi-pass membrane protein</topology>
    </subcellularLocation>
</comment>
<dbReference type="OrthoDB" id="8120565at2759"/>
<dbReference type="PROSITE" id="PS00216">
    <property type="entry name" value="SUGAR_TRANSPORT_1"/>
    <property type="match status" value="1"/>
</dbReference>
<dbReference type="AlphaFoldDB" id="A0A8H4P7S7"/>
<dbReference type="Pfam" id="PF00083">
    <property type="entry name" value="Sugar_tr"/>
    <property type="match status" value="1"/>
</dbReference>
<feature type="transmembrane region" description="Helical" evidence="10">
    <location>
        <begin position="62"/>
        <end position="79"/>
    </location>
</feature>
<comment type="similarity">
    <text evidence="2 8">Belongs to the major facilitator superfamily. Sugar transporter (TC 2.A.1.1) family.</text>
</comment>
<dbReference type="Gene3D" id="1.20.1250.20">
    <property type="entry name" value="MFS general substrate transporter like domains"/>
    <property type="match status" value="1"/>
</dbReference>
<dbReference type="InterPro" id="IPR005828">
    <property type="entry name" value="MFS_sugar_transport-like"/>
</dbReference>
<dbReference type="PROSITE" id="PS50850">
    <property type="entry name" value="MFS"/>
    <property type="match status" value="1"/>
</dbReference>
<accession>A0A8H4P7S7</accession>
<organism evidence="12 13">
    <name type="scientific">Fusarium albosuccineum</name>
    <dbReference type="NCBI Taxonomy" id="1237068"/>
    <lineage>
        <taxon>Eukaryota</taxon>
        <taxon>Fungi</taxon>
        <taxon>Dikarya</taxon>
        <taxon>Ascomycota</taxon>
        <taxon>Pezizomycotina</taxon>
        <taxon>Sordariomycetes</taxon>
        <taxon>Hypocreomycetidae</taxon>
        <taxon>Hypocreales</taxon>
        <taxon>Nectriaceae</taxon>
        <taxon>Fusarium</taxon>
        <taxon>Fusarium decemcellulare species complex</taxon>
    </lineage>
</organism>
<proteinExistence type="inferred from homology"/>
<feature type="transmembrane region" description="Helical" evidence="10">
    <location>
        <begin position="475"/>
        <end position="497"/>
    </location>
</feature>
<dbReference type="PANTHER" id="PTHR48022">
    <property type="entry name" value="PLASTIDIC GLUCOSE TRANSPORTER 4"/>
    <property type="match status" value="1"/>
</dbReference>
<feature type="transmembrane region" description="Helical" evidence="10">
    <location>
        <begin position="434"/>
        <end position="454"/>
    </location>
</feature>
<keyword evidence="5 10" id="KW-1133">Transmembrane helix</keyword>
<dbReference type="InterPro" id="IPR050360">
    <property type="entry name" value="MFS_Sugar_Transporters"/>
</dbReference>
<name>A0A8H4P7S7_9HYPO</name>
<feature type="transmembrane region" description="Helical" evidence="10">
    <location>
        <begin position="140"/>
        <end position="156"/>
    </location>
</feature>
<dbReference type="FunFam" id="1.20.1250.20:FF:000026">
    <property type="entry name" value="MFS quinate transporter QutD"/>
    <property type="match status" value="1"/>
</dbReference>
<dbReference type="PANTHER" id="PTHR48022:SF14">
    <property type="entry name" value="MAJOR FACILITATOR SUPERFAMILY (MFS) PROFILE DOMAIN-CONTAINING PROTEIN-RELATED"/>
    <property type="match status" value="1"/>
</dbReference>
<feature type="transmembrane region" description="Helical" evidence="10">
    <location>
        <begin position="339"/>
        <end position="358"/>
    </location>
</feature>
<keyword evidence="3 8" id="KW-0813">Transport</keyword>